<evidence type="ECO:0000313" key="1">
    <source>
        <dbReference type="EMBL" id="GBC62083.1"/>
    </source>
</evidence>
<accession>A0A401FYR0</accession>
<comment type="caution">
    <text evidence="1">The sequence shown here is derived from an EMBL/GenBank/DDBJ whole genome shotgun (WGS) entry which is preliminary data.</text>
</comment>
<dbReference type="EMBL" id="BEXT01000001">
    <property type="protein sequence ID" value="GBC62083.1"/>
    <property type="molecule type" value="Genomic_DNA"/>
</dbReference>
<gene>
    <name evidence="1" type="ORF">DENIS_3046</name>
</gene>
<reference evidence="2" key="1">
    <citation type="submission" date="2017-11" db="EMBL/GenBank/DDBJ databases">
        <authorList>
            <person name="Watanabe M."/>
            <person name="Kojima H."/>
        </authorList>
    </citation>
    <scope>NUCLEOTIDE SEQUENCE [LARGE SCALE GENOMIC DNA]</scope>
    <source>
        <strain evidence="2">Tokyo 01</strain>
    </source>
</reference>
<evidence type="ECO:0000313" key="2">
    <source>
        <dbReference type="Proteomes" id="UP000288096"/>
    </source>
</evidence>
<protein>
    <submittedName>
        <fullName evidence="1">Uncharacterized protein</fullName>
    </submittedName>
</protein>
<reference evidence="2" key="2">
    <citation type="submission" date="2019-01" db="EMBL/GenBank/DDBJ databases">
        <title>Genome sequence of Desulfonema ishimotonii strain Tokyo 01.</title>
        <authorList>
            <person name="Fukui M."/>
        </authorList>
    </citation>
    <scope>NUCLEOTIDE SEQUENCE [LARGE SCALE GENOMIC DNA]</scope>
    <source>
        <strain evidence="2">Tokyo 01</strain>
    </source>
</reference>
<organism evidence="1 2">
    <name type="scientific">Desulfonema ishimotonii</name>
    <dbReference type="NCBI Taxonomy" id="45657"/>
    <lineage>
        <taxon>Bacteria</taxon>
        <taxon>Pseudomonadati</taxon>
        <taxon>Thermodesulfobacteriota</taxon>
        <taxon>Desulfobacteria</taxon>
        <taxon>Desulfobacterales</taxon>
        <taxon>Desulfococcaceae</taxon>
        <taxon>Desulfonema</taxon>
    </lineage>
</organism>
<sequence>MKKYVVKLENCHIFAGKRDVFWIHSGHALQNAFFNKYTNMLDRKIREKKRPVACERNGGDV</sequence>
<keyword evidence="2" id="KW-1185">Reference proteome</keyword>
<dbReference type="AlphaFoldDB" id="A0A401FYR0"/>
<proteinExistence type="predicted"/>
<name>A0A401FYR0_9BACT</name>
<dbReference type="Proteomes" id="UP000288096">
    <property type="component" value="Unassembled WGS sequence"/>
</dbReference>